<proteinExistence type="predicted"/>
<dbReference type="PANTHER" id="PTHR14662:SF2">
    <property type="entry name" value="PARTNER AND LOCALIZER OF BRCA2"/>
    <property type="match status" value="1"/>
</dbReference>
<keyword evidence="4" id="KW-1185">Reference proteome</keyword>
<dbReference type="InterPro" id="IPR031920">
    <property type="entry name" value="PALB2_WD40"/>
</dbReference>
<dbReference type="AlphaFoldDB" id="A0A8D2L7V8"/>
<evidence type="ECO:0000259" key="2">
    <source>
        <dbReference type="Pfam" id="PF16756"/>
    </source>
</evidence>
<reference evidence="3" key="1">
    <citation type="submission" date="2025-08" db="UniProtKB">
        <authorList>
            <consortium name="Ensembl"/>
        </authorList>
    </citation>
    <scope>IDENTIFICATION</scope>
</reference>
<feature type="region of interest" description="Disordered" evidence="1">
    <location>
        <begin position="86"/>
        <end position="180"/>
    </location>
</feature>
<feature type="compositionally biased region" description="Basic and acidic residues" evidence="1">
    <location>
        <begin position="135"/>
        <end position="157"/>
    </location>
</feature>
<organism evidence="3 4">
    <name type="scientific">Varanus komodoensis</name>
    <name type="common">Komodo dragon</name>
    <dbReference type="NCBI Taxonomy" id="61221"/>
    <lineage>
        <taxon>Eukaryota</taxon>
        <taxon>Metazoa</taxon>
        <taxon>Chordata</taxon>
        <taxon>Craniata</taxon>
        <taxon>Vertebrata</taxon>
        <taxon>Euteleostomi</taxon>
        <taxon>Lepidosauria</taxon>
        <taxon>Squamata</taxon>
        <taxon>Bifurcata</taxon>
        <taxon>Unidentata</taxon>
        <taxon>Episquamata</taxon>
        <taxon>Toxicofera</taxon>
        <taxon>Anguimorpha</taxon>
        <taxon>Paleoanguimorpha</taxon>
        <taxon>Varanoidea</taxon>
        <taxon>Varanidae</taxon>
        <taxon>Varanus</taxon>
    </lineage>
</organism>
<accession>A0A8D2L7V8</accession>
<dbReference type="GO" id="GO:0005654">
    <property type="term" value="C:nucleoplasm"/>
    <property type="evidence" value="ECO:0007669"/>
    <property type="project" value="TreeGrafter"/>
</dbReference>
<reference evidence="3" key="2">
    <citation type="submission" date="2025-09" db="UniProtKB">
        <authorList>
            <consortium name="Ensembl"/>
        </authorList>
    </citation>
    <scope>IDENTIFICATION</scope>
</reference>
<dbReference type="InterPro" id="IPR036322">
    <property type="entry name" value="WD40_repeat_dom_sf"/>
</dbReference>
<dbReference type="Gene3D" id="2.130.10.10">
    <property type="entry name" value="YVTN repeat-like/Quinoprotein amine dehydrogenase"/>
    <property type="match status" value="1"/>
</dbReference>
<protein>
    <submittedName>
        <fullName evidence="3">Partner and localizer of BRCA2</fullName>
    </submittedName>
</protein>
<evidence type="ECO:0000313" key="3">
    <source>
        <dbReference type="Ensembl" id="ENSVKKP00000018104.1"/>
    </source>
</evidence>
<dbReference type="GO" id="GO:0000724">
    <property type="term" value="P:double-strand break repair via homologous recombination"/>
    <property type="evidence" value="ECO:0007669"/>
    <property type="project" value="InterPro"/>
</dbReference>
<dbReference type="SUPFAM" id="SSF50978">
    <property type="entry name" value="WD40 repeat-like"/>
    <property type="match status" value="1"/>
</dbReference>
<name>A0A8D2L7V8_VARKO</name>
<feature type="domain" description="Partner and localiser of BRCA2 WD40" evidence="2">
    <location>
        <begin position="559"/>
        <end position="878"/>
    </location>
</feature>
<sequence>MESVKTPGSPVFKRRSFILETERSIPKVAVASFEGRGSNASFAMPSEEPDEETVFPEVSHPCAYVRVFSEEGIIAAFEDVTAENALSPTDTWNEGKESAQKVDEQTEMGREEPGRSEDLAGTREASQGGRAAPCMRRDEMQEERSQHKEAWNSDLIKRGSSTNKPGDKDSGEHLNPAAPAKTTLGSCTVVEGLLFPVEYYVRTTRQLSNCQREVNLEAVIQSQLGKRRKRRRTVPKEKNAKLAFPSREHVVSDELLGAVSFSTPGADGTSDTWHSLSQESTASVTGFSPSEGLLHTSVVLAGGRVSSLHGEPEDPSQGLLKTSSAALHLRSRKTSDPKWLPPSMNPQGFHLPKDEFGCLKAEKLKLCAVKPLETFHADGPANCLHGVGELFAEGGNRGLLPGVKEPVMPPPPPLPQCLQMKGLPSSKLLLPPALEDVSSLLESQPPTPVFPTVGPTPASQASLHSEALLDAYPLQVNADTAGGLGSPADASLPRNSITKSWPQDQRLRGYPLAKPRFLSPAPFGMERAEPVPGGGLLSVGGDMVAELAHFLPSFWFGQSPCGTVDVSTVWWAGADGTELRVVTACETSVSLWRLLHAGRWEAACTWHFAQVPVTQIVPLPDVHNRVCVALGGLEVAEIRFLFHFAQDDSVGQWLVQAGNIKAVLGLKNRRLVSSCGWLQDQTVAVMSFSETGRSNERWALMSPEETILSFAEVEGMEEALVGMTTLNHVVIWNLRTGQLLRKMSIGYSGPACVCHKAYSSLGLLFVILSHPRAKENETCGNPAFQIIALNPKTAKNTGVLFLSLPPGIRGRYLEGGVRNTLAAAVLTSGTIAVWDLFLGQCTALLPPNPEGSWSLAKWSIADTCLLAGRKDGSVYIYSYTVCLSST</sequence>
<dbReference type="Pfam" id="PF16756">
    <property type="entry name" value="PALB2_WD40"/>
    <property type="match status" value="1"/>
</dbReference>
<evidence type="ECO:0000313" key="4">
    <source>
        <dbReference type="Proteomes" id="UP000694545"/>
    </source>
</evidence>
<dbReference type="PANTHER" id="PTHR14662">
    <property type="entry name" value="PARTNER AND LOCALIZER OF BRCA2"/>
    <property type="match status" value="1"/>
</dbReference>
<dbReference type="GO" id="GO:0003677">
    <property type="term" value="F:DNA binding"/>
    <property type="evidence" value="ECO:0007669"/>
    <property type="project" value="InterPro"/>
</dbReference>
<evidence type="ECO:0000256" key="1">
    <source>
        <dbReference type="SAM" id="MobiDB-lite"/>
    </source>
</evidence>
<dbReference type="InterPro" id="IPR042417">
    <property type="entry name" value="PALB2"/>
</dbReference>
<dbReference type="OMA" id="WMVEDSP"/>
<dbReference type="Ensembl" id="ENSVKKT00000018564.1">
    <property type="protein sequence ID" value="ENSVKKP00000018104.1"/>
    <property type="gene ID" value="ENSVKKG00000012358.1"/>
</dbReference>
<dbReference type="Proteomes" id="UP000694545">
    <property type="component" value="Unplaced"/>
</dbReference>
<feature type="compositionally biased region" description="Basic and acidic residues" evidence="1">
    <location>
        <begin position="93"/>
        <end position="121"/>
    </location>
</feature>
<dbReference type="InterPro" id="IPR015943">
    <property type="entry name" value="WD40/YVTN_repeat-like_dom_sf"/>
</dbReference>